<name>A0A5A7Q7V6_STRAF</name>
<keyword evidence="2" id="KW-1185">Reference proteome</keyword>
<evidence type="ECO:0000313" key="1">
    <source>
        <dbReference type="EMBL" id="GER40986.1"/>
    </source>
</evidence>
<gene>
    <name evidence="1" type="ORF">STAS_17691</name>
</gene>
<evidence type="ECO:0000313" key="2">
    <source>
        <dbReference type="Proteomes" id="UP000325081"/>
    </source>
</evidence>
<comment type="caution">
    <text evidence="1">The sequence shown here is derived from an EMBL/GenBank/DDBJ whole genome shotgun (WGS) entry which is preliminary data.</text>
</comment>
<sequence>MVTDGMLLLCRRGHHRKKKDTTFLRRRRSKALPLHHIHQRLVDLGKHVRRQVIVLPLGLLDPPVGSPVSVGGSSLRRLRRPALVLADLLEVPHEVVPLVIALILAPQAALPPAVVLHPLPPQLRRLAPLAAAGGFAQPSHSPLVVHSLGLDKDHRLLEVPVAFSVVPQHGVVVVGCGGGCCAALIDHRVE</sequence>
<accession>A0A5A7Q7V6</accession>
<dbReference type="EMBL" id="BKCP01006049">
    <property type="protein sequence ID" value="GER40986.1"/>
    <property type="molecule type" value="Genomic_DNA"/>
</dbReference>
<proteinExistence type="predicted"/>
<dbReference type="AlphaFoldDB" id="A0A5A7Q7V6"/>
<organism evidence="1 2">
    <name type="scientific">Striga asiatica</name>
    <name type="common">Asiatic witchweed</name>
    <name type="synonym">Buchnera asiatica</name>
    <dbReference type="NCBI Taxonomy" id="4170"/>
    <lineage>
        <taxon>Eukaryota</taxon>
        <taxon>Viridiplantae</taxon>
        <taxon>Streptophyta</taxon>
        <taxon>Embryophyta</taxon>
        <taxon>Tracheophyta</taxon>
        <taxon>Spermatophyta</taxon>
        <taxon>Magnoliopsida</taxon>
        <taxon>eudicotyledons</taxon>
        <taxon>Gunneridae</taxon>
        <taxon>Pentapetalae</taxon>
        <taxon>asterids</taxon>
        <taxon>lamiids</taxon>
        <taxon>Lamiales</taxon>
        <taxon>Orobanchaceae</taxon>
        <taxon>Buchnereae</taxon>
        <taxon>Striga</taxon>
    </lineage>
</organism>
<protein>
    <submittedName>
        <fullName evidence="1">Cytochrome P450</fullName>
    </submittedName>
</protein>
<dbReference type="Proteomes" id="UP000325081">
    <property type="component" value="Unassembled WGS sequence"/>
</dbReference>
<reference evidence="2" key="1">
    <citation type="journal article" date="2019" name="Curr. Biol.">
        <title>Genome Sequence of Striga asiatica Provides Insight into the Evolution of Plant Parasitism.</title>
        <authorList>
            <person name="Yoshida S."/>
            <person name="Kim S."/>
            <person name="Wafula E.K."/>
            <person name="Tanskanen J."/>
            <person name="Kim Y.M."/>
            <person name="Honaas L."/>
            <person name="Yang Z."/>
            <person name="Spallek T."/>
            <person name="Conn C.E."/>
            <person name="Ichihashi Y."/>
            <person name="Cheong K."/>
            <person name="Cui S."/>
            <person name="Der J.P."/>
            <person name="Gundlach H."/>
            <person name="Jiao Y."/>
            <person name="Hori C."/>
            <person name="Ishida J.K."/>
            <person name="Kasahara H."/>
            <person name="Kiba T."/>
            <person name="Kim M.S."/>
            <person name="Koo N."/>
            <person name="Laohavisit A."/>
            <person name="Lee Y.H."/>
            <person name="Lumba S."/>
            <person name="McCourt P."/>
            <person name="Mortimer J.C."/>
            <person name="Mutuku J.M."/>
            <person name="Nomura T."/>
            <person name="Sasaki-Sekimoto Y."/>
            <person name="Seto Y."/>
            <person name="Wang Y."/>
            <person name="Wakatake T."/>
            <person name="Sakakibara H."/>
            <person name="Demura T."/>
            <person name="Yamaguchi S."/>
            <person name="Yoneyama K."/>
            <person name="Manabe R.I."/>
            <person name="Nelson D.C."/>
            <person name="Schulman A.H."/>
            <person name="Timko M.P."/>
            <person name="dePamphilis C.W."/>
            <person name="Choi D."/>
            <person name="Shirasu K."/>
        </authorList>
    </citation>
    <scope>NUCLEOTIDE SEQUENCE [LARGE SCALE GENOMIC DNA]</scope>
    <source>
        <strain evidence="2">cv. UVA1</strain>
    </source>
</reference>